<keyword evidence="6" id="KW-0175">Coiled coil</keyword>
<reference evidence="7 8" key="1">
    <citation type="submission" date="2017-09" db="EMBL/GenBank/DDBJ databases">
        <title>Evaluation of Pacific Biosciences Sequencing Technology to Finishing C. thermocellum Genome Sequences.</title>
        <authorList>
            <person name="Brown S."/>
        </authorList>
    </citation>
    <scope>NUCLEOTIDE SEQUENCE [LARGE SCALE GENOMIC DNA]</scope>
    <source>
        <strain evidence="7 8">AD2</strain>
    </source>
</reference>
<evidence type="ECO:0000256" key="1">
    <source>
        <dbReference type="ARBA" id="ARBA00022475"/>
    </source>
</evidence>
<sequence>MDGIAFILIVGAIIVFISLFFAIVPVGLWISAFAANVRVSIFTLIGMRLRRVVPSRVINPLIKATKAGINVSINKLEAHYLAGGNVDRVVNALIAAQRANIPLEFERAAAIDLAGRNVLEAVQMSVNPKVIETPVVAAIAKDGIELRAKARVTVRANIDRLVGGAGEQTIIARVGEGVVTTVGSATDHKQVLENPDAISKTVLSKGLDAGTAFEILSIDIADIDVGRNVGAQLQTDQAEADKRIAQAKAEERRAMAVAREQEMKAMVQEMRAKVVEAEAEVPKALAAALREGKIGVLDYYHLQNLIADTQMRDSISKMSKHDDSSSDKK</sequence>
<accession>A0AB36TH54</accession>
<protein>
    <recommendedName>
        <fullName evidence="5">Flotillin-like protein FloA</fullName>
    </recommendedName>
</protein>
<gene>
    <name evidence="5" type="primary">floA</name>
    <name evidence="7" type="ORF">M972_111426</name>
</gene>
<comment type="caution">
    <text evidence="7">The sequence shown here is derived from an EMBL/GenBank/DDBJ whole genome shotgun (WGS) entry which is preliminary data.</text>
</comment>
<evidence type="ECO:0000313" key="8">
    <source>
        <dbReference type="Proteomes" id="UP000223596"/>
    </source>
</evidence>
<dbReference type="EMBL" id="PDBW01000001">
    <property type="protein sequence ID" value="PFH02641.1"/>
    <property type="molecule type" value="Genomic_DNA"/>
</dbReference>
<evidence type="ECO:0000256" key="3">
    <source>
        <dbReference type="ARBA" id="ARBA00022989"/>
    </source>
</evidence>
<dbReference type="AlphaFoldDB" id="A0AB36TH54"/>
<comment type="caution">
    <text evidence="5">Lacks conserved residue(s) required for the propagation of feature annotation.</text>
</comment>
<keyword evidence="3 5" id="KW-1133">Transmembrane helix</keyword>
<dbReference type="HAMAP" id="MF_01562">
    <property type="entry name" value="FloA"/>
    <property type="match status" value="1"/>
</dbReference>
<dbReference type="GO" id="GO:0005886">
    <property type="term" value="C:plasma membrane"/>
    <property type="evidence" value="ECO:0007669"/>
    <property type="project" value="UniProtKB-SubCell"/>
</dbReference>
<dbReference type="RefSeq" id="WP_003517165.1">
    <property type="nucleotide sequence ID" value="NZ_CP013828.1"/>
</dbReference>
<comment type="subunit">
    <text evidence="5">Homooligomerizes.</text>
</comment>
<dbReference type="NCBIfam" id="NF010186">
    <property type="entry name" value="PRK13665.1"/>
    <property type="match status" value="1"/>
</dbReference>
<evidence type="ECO:0000256" key="5">
    <source>
        <dbReference type="HAMAP-Rule" id="MF_01562"/>
    </source>
</evidence>
<evidence type="ECO:0000313" key="7">
    <source>
        <dbReference type="EMBL" id="PFH02641.1"/>
    </source>
</evidence>
<evidence type="ECO:0000256" key="4">
    <source>
        <dbReference type="ARBA" id="ARBA00023136"/>
    </source>
</evidence>
<evidence type="ECO:0000256" key="6">
    <source>
        <dbReference type="SAM" id="Coils"/>
    </source>
</evidence>
<feature type="coiled-coil region" evidence="6">
    <location>
        <begin position="260"/>
        <end position="287"/>
    </location>
</feature>
<name>A0AB36TH54_ACETH</name>
<dbReference type="Pfam" id="PF12127">
    <property type="entry name" value="FloA"/>
    <property type="match status" value="1"/>
</dbReference>
<comment type="subcellular location">
    <subcellularLocation>
        <location evidence="5">Cell membrane</location>
        <topology evidence="5">Single-pass membrane protein</topology>
    </subcellularLocation>
    <subcellularLocation>
        <location evidence="5">Membrane raft</location>
        <topology evidence="5">Single-pass membrane protein</topology>
    </subcellularLocation>
</comment>
<dbReference type="InterPro" id="IPR022853">
    <property type="entry name" value="FloA"/>
</dbReference>
<keyword evidence="1 5" id="KW-1003">Cell membrane</keyword>
<comment type="function">
    <text evidence="5">Found in functional membrane microdomains (FMM) that may be equivalent to eukaryotic membrane rafts FMMs are highly dynamic and increase in number as cells age. Flotillins are thought to be important factors in membrane fluidity.</text>
</comment>
<keyword evidence="2 5" id="KW-0812">Transmembrane</keyword>
<comment type="similarity">
    <text evidence="5">Belongs to the flotillin-like FloA family.</text>
</comment>
<feature type="transmembrane region" description="Helical" evidence="5">
    <location>
        <begin position="5"/>
        <end position="23"/>
    </location>
</feature>
<proteinExistence type="inferred from homology"/>
<dbReference type="Proteomes" id="UP000223596">
    <property type="component" value="Unassembled WGS sequence"/>
</dbReference>
<evidence type="ECO:0000256" key="2">
    <source>
        <dbReference type="ARBA" id="ARBA00022692"/>
    </source>
</evidence>
<keyword evidence="4 5" id="KW-0472">Membrane</keyword>
<organism evidence="7 8">
    <name type="scientific">Acetivibrio thermocellus AD2</name>
    <dbReference type="NCBI Taxonomy" id="1138384"/>
    <lineage>
        <taxon>Bacteria</taxon>
        <taxon>Bacillati</taxon>
        <taxon>Bacillota</taxon>
        <taxon>Clostridia</taxon>
        <taxon>Eubacteriales</taxon>
        <taxon>Oscillospiraceae</taxon>
        <taxon>Acetivibrio</taxon>
    </lineage>
</organism>
<dbReference type="GO" id="GO:0045121">
    <property type="term" value="C:membrane raft"/>
    <property type="evidence" value="ECO:0007669"/>
    <property type="project" value="UniProtKB-SubCell"/>
</dbReference>